<reference evidence="2" key="3">
    <citation type="submission" date="2025-09" db="UniProtKB">
        <authorList>
            <consortium name="Ensembl"/>
        </authorList>
    </citation>
    <scope>IDENTIFICATION</scope>
</reference>
<dbReference type="Ensembl" id="ENSSFAT00005053812.1">
    <property type="protein sequence ID" value="ENSSFAP00005052156.1"/>
    <property type="gene ID" value="ENSSFAG00005025003.1"/>
</dbReference>
<keyword evidence="1" id="KW-1133">Transmembrane helix</keyword>
<evidence type="ECO:0000256" key="1">
    <source>
        <dbReference type="SAM" id="Phobius"/>
    </source>
</evidence>
<organism evidence="2 3">
    <name type="scientific">Salarias fasciatus</name>
    <name type="common">Jewelled blenny</name>
    <name type="synonym">Blennius fasciatus</name>
    <dbReference type="NCBI Taxonomy" id="181472"/>
    <lineage>
        <taxon>Eukaryota</taxon>
        <taxon>Metazoa</taxon>
        <taxon>Chordata</taxon>
        <taxon>Craniata</taxon>
        <taxon>Vertebrata</taxon>
        <taxon>Euteleostomi</taxon>
        <taxon>Actinopterygii</taxon>
        <taxon>Neopterygii</taxon>
        <taxon>Teleostei</taxon>
        <taxon>Neoteleostei</taxon>
        <taxon>Acanthomorphata</taxon>
        <taxon>Ovalentaria</taxon>
        <taxon>Blenniimorphae</taxon>
        <taxon>Blenniiformes</taxon>
        <taxon>Blennioidei</taxon>
        <taxon>Blenniidae</taxon>
        <taxon>Salariinae</taxon>
        <taxon>Salarias</taxon>
    </lineage>
</organism>
<keyword evidence="1" id="KW-0472">Membrane</keyword>
<reference evidence="2" key="2">
    <citation type="submission" date="2025-08" db="UniProtKB">
        <authorList>
            <consortium name="Ensembl"/>
        </authorList>
    </citation>
    <scope>IDENTIFICATION</scope>
</reference>
<dbReference type="OMA" id="CHSMKSK"/>
<dbReference type="Proteomes" id="UP000472267">
    <property type="component" value="Chromosome 12"/>
</dbReference>
<feature type="transmembrane region" description="Helical" evidence="1">
    <location>
        <begin position="12"/>
        <end position="31"/>
    </location>
</feature>
<evidence type="ECO:0000313" key="2">
    <source>
        <dbReference type="Ensembl" id="ENSSFAP00005052156.1"/>
    </source>
</evidence>
<dbReference type="AlphaFoldDB" id="A0A672JD88"/>
<reference evidence="2" key="1">
    <citation type="submission" date="2019-06" db="EMBL/GenBank/DDBJ databases">
        <authorList>
            <consortium name="Wellcome Sanger Institute Data Sharing"/>
        </authorList>
    </citation>
    <scope>NUCLEOTIDE SEQUENCE [LARGE SCALE GENOMIC DNA]</scope>
</reference>
<evidence type="ECO:0000313" key="3">
    <source>
        <dbReference type="Proteomes" id="UP000472267"/>
    </source>
</evidence>
<dbReference type="Pfam" id="PF15664">
    <property type="entry name" value="TMEM252"/>
    <property type="match status" value="1"/>
</dbReference>
<name>A0A672JD88_SALFA</name>
<sequence length="163" mass="18234">LQSLTGYLRPVARVVVPVLGLMMCLLAYMMTLKSSYAHKVIPAYILIVLGFLSILVGFYWNICHSMMSKLYHRGGFFSCLFLCRPSFFPPSYEECQGIQVSSDHASELLLTVEAVDVGMNLAPPLYTQSSSEDPDCMWSWERPPQYSQVEHVGTTAEGAPSRL</sequence>
<keyword evidence="1" id="KW-0812">Transmembrane</keyword>
<feature type="transmembrane region" description="Helical" evidence="1">
    <location>
        <begin position="43"/>
        <end position="63"/>
    </location>
</feature>
<dbReference type="InParanoid" id="A0A672JD88"/>
<accession>A0A672JD88</accession>
<proteinExistence type="predicted"/>
<protein>
    <submittedName>
        <fullName evidence="2">Uncharacterized protein</fullName>
    </submittedName>
</protein>
<dbReference type="InterPro" id="IPR031363">
    <property type="entry name" value="TMEM252"/>
</dbReference>
<keyword evidence="3" id="KW-1185">Reference proteome</keyword>